<keyword evidence="1" id="KW-1133">Transmembrane helix</keyword>
<dbReference type="EMBL" id="JACHBU010000004">
    <property type="protein sequence ID" value="MBB6509070.1"/>
    <property type="molecule type" value="Genomic_DNA"/>
</dbReference>
<dbReference type="Pfam" id="PF19602">
    <property type="entry name" value="DUF6107"/>
    <property type="match status" value="1"/>
</dbReference>
<feature type="transmembrane region" description="Helical" evidence="1">
    <location>
        <begin position="12"/>
        <end position="32"/>
    </location>
</feature>
<dbReference type="Proteomes" id="UP000585437">
    <property type="component" value="Unassembled WGS sequence"/>
</dbReference>
<feature type="transmembrane region" description="Helical" evidence="1">
    <location>
        <begin position="78"/>
        <end position="100"/>
    </location>
</feature>
<accession>A0A7X0JKV0</accession>
<reference evidence="2 3" key="1">
    <citation type="submission" date="2020-08" db="EMBL/GenBank/DDBJ databases">
        <title>The Agave Microbiome: Exploring the role of microbial communities in plant adaptations to desert environments.</title>
        <authorList>
            <person name="Partida-Martinez L.P."/>
        </authorList>
    </citation>
    <scope>NUCLEOTIDE SEQUENCE [LARGE SCALE GENOMIC DNA]</scope>
    <source>
        <strain evidence="2 3">AS3.12</strain>
    </source>
</reference>
<evidence type="ECO:0000313" key="2">
    <source>
        <dbReference type="EMBL" id="MBB6509070.1"/>
    </source>
</evidence>
<organism evidence="2 3">
    <name type="scientific">Rhizobium soli</name>
    <dbReference type="NCBI Taxonomy" id="424798"/>
    <lineage>
        <taxon>Bacteria</taxon>
        <taxon>Pseudomonadati</taxon>
        <taxon>Pseudomonadota</taxon>
        <taxon>Alphaproteobacteria</taxon>
        <taxon>Hyphomicrobiales</taxon>
        <taxon>Rhizobiaceae</taxon>
        <taxon>Rhizobium/Agrobacterium group</taxon>
        <taxon>Rhizobium</taxon>
    </lineage>
</organism>
<sequence length="108" mass="11058">MADLGHDPGTLGVWAARTAGAVAGAGVSLVYLLPKSGHEAASRFLTGVACGLIFGGPAGLWLMARLGISGELPEPETLLAGSAAASLSAWWVLGALSRLAERYGRRRE</sequence>
<feature type="transmembrane region" description="Helical" evidence="1">
    <location>
        <begin position="44"/>
        <end position="66"/>
    </location>
</feature>
<dbReference type="InterPro" id="IPR046089">
    <property type="entry name" value="DUF6107"/>
</dbReference>
<evidence type="ECO:0000256" key="1">
    <source>
        <dbReference type="SAM" id="Phobius"/>
    </source>
</evidence>
<gene>
    <name evidence="2" type="ORF">F4695_002427</name>
</gene>
<evidence type="ECO:0000313" key="3">
    <source>
        <dbReference type="Proteomes" id="UP000585437"/>
    </source>
</evidence>
<name>A0A7X0JKV0_9HYPH</name>
<keyword evidence="3" id="KW-1185">Reference proteome</keyword>
<keyword evidence="1" id="KW-0812">Transmembrane</keyword>
<protein>
    <submittedName>
        <fullName evidence="2">Uncharacterized protein</fullName>
    </submittedName>
</protein>
<keyword evidence="1" id="KW-0472">Membrane</keyword>
<dbReference type="RefSeq" id="WP_062453454.1">
    <property type="nucleotide sequence ID" value="NZ_JACHBU010000004.1"/>
</dbReference>
<proteinExistence type="predicted"/>
<comment type="caution">
    <text evidence="2">The sequence shown here is derived from an EMBL/GenBank/DDBJ whole genome shotgun (WGS) entry which is preliminary data.</text>
</comment>
<dbReference type="AlphaFoldDB" id="A0A7X0JKV0"/>